<accession>A0A2V4MXN1</accession>
<feature type="domain" description="THIF-type NAD/FAD binding fold" evidence="2">
    <location>
        <begin position="144"/>
        <end position="210"/>
    </location>
</feature>
<dbReference type="GO" id="GO:0008641">
    <property type="term" value="F:ubiquitin-like modifier activating enzyme activity"/>
    <property type="evidence" value="ECO:0007669"/>
    <property type="project" value="InterPro"/>
</dbReference>
<dbReference type="EMBL" id="PYBW01000155">
    <property type="protein sequence ID" value="PYC67065.1"/>
    <property type="molecule type" value="Genomic_DNA"/>
</dbReference>
<dbReference type="OrthoDB" id="4426339at2"/>
<evidence type="ECO:0000313" key="3">
    <source>
        <dbReference type="EMBL" id="PYC67065.1"/>
    </source>
</evidence>
<dbReference type="InterPro" id="IPR000594">
    <property type="entry name" value="ThiF_NAD_FAD-bd"/>
</dbReference>
<feature type="compositionally biased region" description="Low complexity" evidence="1">
    <location>
        <begin position="212"/>
        <end position="230"/>
    </location>
</feature>
<dbReference type="AlphaFoldDB" id="A0A2V4MXN1"/>
<protein>
    <recommendedName>
        <fullName evidence="2">THIF-type NAD/FAD binding fold domain-containing protein</fullName>
    </recommendedName>
</protein>
<sequence>MSTVQTEQRALPRSGAAAVRPLLKPALSRAWRDGRTLQFGTDPERAQVVAEADERYRSFLALLDGERDTSAVEAAAGRLGLAPPYVREALAELARTGLLEDAGAVERELTGLVPSRRALLGPDLASLSLLHPPPGAGAAKLAARARARVEVRGAGRVGAALAAALAAAGVGAVAVLDEGRVHPADCSPAGLGPEQLGRSRVGAAREVVARAAGRPAAGTGPPTGQPGQSGHLERPERPPRPDLVVFAPRDGSGAFAGPAVAARALLRAGVPHLYTGVVEHLGVVGPLVLPGASACGGCVALTRAEQDSAWPQLLAQLADGGPGRPPEPACDGALATAVAGLAALQVLLQLDGARPLSVDGYFEVSAADGMARRRRLPPHLDCGCFWR</sequence>
<keyword evidence="4" id="KW-1185">Reference proteome</keyword>
<evidence type="ECO:0000256" key="1">
    <source>
        <dbReference type="SAM" id="MobiDB-lite"/>
    </source>
</evidence>
<dbReference type="Pfam" id="PF00899">
    <property type="entry name" value="ThiF"/>
    <property type="match status" value="1"/>
</dbReference>
<feature type="compositionally biased region" description="Basic and acidic residues" evidence="1">
    <location>
        <begin position="231"/>
        <end position="240"/>
    </location>
</feature>
<dbReference type="Gene3D" id="3.40.50.720">
    <property type="entry name" value="NAD(P)-binding Rossmann-like Domain"/>
    <property type="match status" value="1"/>
</dbReference>
<proteinExistence type="predicted"/>
<dbReference type="InterPro" id="IPR035985">
    <property type="entry name" value="Ubiquitin-activating_enz"/>
</dbReference>
<dbReference type="Proteomes" id="UP000248039">
    <property type="component" value="Unassembled WGS sequence"/>
</dbReference>
<comment type="caution">
    <text evidence="3">The sequence shown here is derived from an EMBL/GenBank/DDBJ whole genome shotgun (WGS) entry which is preliminary data.</text>
</comment>
<dbReference type="SUPFAM" id="SSF69572">
    <property type="entry name" value="Activating enzymes of the ubiquitin-like proteins"/>
    <property type="match status" value="1"/>
</dbReference>
<name>A0A2V4MXN1_9ACTN</name>
<dbReference type="RefSeq" id="WP_110673199.1">
    <property type="nucleotide sequence ID" value="NZ_PYBW01000155.1"/>
</dbReference>
<evidence type="ECO:0000313" key="4">
    <source>
        <dbReference type="Proteomes" id="UP000248039"/>
    </source>
</evidence>
<organism evidence="3 4">
    <name type="scientific">Streptomyces tateyamensis</name>
    <dbReference type="NCBI Taxonomy" id="565073"/>
    <lineage>
        <taxon>Bacteria</taxon>
        <taxon>Bacillati</taxon>
        <taxon>Actinomycetota</taxon>
        <taxon>Actinomycetes</taxon>
        <taxon>Kitasatosporales</taxon>
        <taxon>Streptomycetaceae</taxon>
        <taxon>Streptomyces</taxon>
    </lineage>
</organism>
<reference evidence="3 4" key="1">
    <citation type="submission" date="2018-03" db="EMBL/GenBank/DDBJ databases">
        <title>Bioinformatic expansion and discovery of thiopeptide antibiotics.</title>
        <authorList>
            <person name="Schwalen C.J."/>
            <person name="Hudson G.A."/>
            <person name="Mitchell D.A."/>
        </authorList>
    </citation>
    <scope>NUCLEOTIDE SEQUENCE [LARGE SCALE GENOMIC DNA]</scope>
    <source>
        <strain evidence="3 4">ATCC 21389</strain>
    </source>
</reference>
<feature type="region of interest" description="Disordered" evidence="1">
    <location>
        <begin position="212"/>
        <end position="242"/>
    </location>
</feature>
<gene>
    <name evidence="3" type="ORF">C7C46_30675</name>
</gene>
<evidence type="ECO:0000259" key="2">
    <source>
        <dbReference type="Pfam" id="PF00899"/>
    </source>
</evidence>